<sequence length="104" mass="10742">MAERAVDAAPPLDDQTHDDTFADIRSAHTHAVFVTRTSACGAETAGASGYSPPPIAGAGDDPEGFDLLAPFEVVENVTPHLLGEQPVVEKLLCDLLGASSSRVG</sequence>
<dbReference type="Proteomes" id="UP000011867">
    <property type="component" value="Chromosome"/>
</dbReference>
<evidence type="ECO:0000313" key="1">
    <source>
        <dbReference type="EMBL" id="CCQ35710.1"/>
    </source>
</evidence>
<evidence type="ECO:0000313" key="2">
    <source>
        <dbReference type="Proteomes" id="UP000011867"/>
    </source>
</evidence>
<organism evidence="1 2">
    <name type="scientific">Natronomonas moolapensis (strain DSM 18674 / CECT 7526 / JCM 14361 / 8.8.11)</name>
    <dbReference type="NCBI Taxonomy" id="268739"/>
    <lineage>
        <taxon>Archaea</taxon>
        <taxon>Methanobacteriati</taxon>
        <taxon>Methanobacteriota</taxon>
        <taxon>Stenosarchaea group</taxon>
        <taxon>Halobacteria</taxon>
        <taxon>Halobacteriales</taxon>
        <taxon>Natronomonadaceae</taxon>
        <taxon>Natronomonas</taxon>
    </lineage>
</organism>
<dbReference type="KEGG" id="nmo:Nmlp_1509"/>
<dbReference type="AlphaFoldDB" id="M1XZV2"/>
<keyword evidence="2" id="KW-1185">Reference proteome</keyword>
<proteinExistence type="predicted"/>
<protein>
    <submittedName>
        <fullName evidence="1">Uncharacterized protein</fullName>
    </submittedName>
</protein>
<gene>
    <name evidence="1" type="ordered locus">Nmlp_1509</name>
</gene>
<dbReference type="EMBL" id="HF582854">
    <property type="protein sequence ID" value="CCQ35710.1"/>
    <property type="molecule type" value="Genomic_DNA"/>
</dbReference>
<accession>M1XZV2</accession>
<reference evidence="1 2" key="1">
    <citation type="journal article" date="2013" name="Genome Announc.">
        <title>Genome of the haloarchaeon Natronomonas moolapensis, a neutrophilic member of a previously haloalkaliphilic genus.</title>
        <authorList>
            <person name="Dyall-Smith M.L."/>
            <person name="Pfeiffer F."/>
            <person name="Oberwinkler T."/>
            <person name="Klee K."/>
            <person name="Rampp M."/>
            <person name="Palm P."/>
            <person name="Gross K."/>
            <person name="Schuster S.C."/>
            <person name="Oesterhelt D."/>
        </authorList>
    </citation>
    <scope>NUCLEOTIDE SEQUENCE [LARGE SCALE GENOMIC DNA]</scope>
    <source>
        <strain evidence="2">DSM 18674 / JCM 14361 / 8.8.11</strain>
    </source>
</reference>
<name>M1XZV2_NATM8</name>
<dbReference type="HOGENOM" id="CLU_2243928_0_0_2"/>
<dbReference type="STRING" id="268739.Nmlp_1509"/>